<gene>
    <name evidence="3" type="ORF">AURDEDRAFT_128067</name>
</gene>
<dbReference type="AlphaFoldDB" id="J0DC72"/>
<accession>J0DC72</accession>
<feature type="region of interest" description="Disordered" evidence="2">
    <location>
        <begin position="1"/>
        <end position="50"/>
    </location>
</feature>
<dbReference type="InParanoid" id="J0DC72"/>
<dbReference type="Proteomes" id="UP000006514">
    <property type="component" value="Unassembled WGS sequence"/>
</dbReference>
<sequence>MQSAESTTPEQPEPEGVRTHPWTRETIAREAPERRPPAGPPTKYVDRPQISGWDDWQREQWNREPNAPPVDPVWSYDVRDYPTGWLRADAVAAGLMFTAAYDAALHVGDRVRRMDMHWHREDKFNINMYGRGPRGDIAPDEVHSALDAIIAARRVPSTYSELEMNGLHARIDLIWMRHSRSPARLRVALRELRIRDPIFTIEETVELGEVIGEHCLVDFHEVMICVQSSVDPRPAVIYGRTRESEGVAARWKALGHWGIPRMRSSGYRLPDERRSEISGSSQDGSDEGDLPYKQSRLERATQLFRHAGRDYEKVLREVDDLRDEVKTLRRVAVKLTTEAARSNNLASILIDGLTVAPTPEKDANGEPVF</sequence>
<feature type="compositionally biased region" description="Polar residues" evidence="2">
    <location>
        <begin position="1"/>
        <end position="10"/>
    </location>
</feature>
<evidence type="ECO:0000256" key="2">
    <source>
        <dbReference type="SAM" id="MobiDB-lite"/>
    </source>
</evidence>
<protein>
    <submittedName>
        <fullName evidence="3">Uncharacterized protein</fullName>
    </submittedName>
</protein>
<feature type="region of interest" description="Disordered" evidence="2">
    <location>
        <begin position="270"/>
        <end position="291"/>
    </location>
</feature>
<keyword evidence="1" id="KW-0175">Coiled coil</keyword>
<evidence type="ECO:0000313" key="3">
    <source>
        <dbReference type="EMBL" id="EJD39689.1"/>
    </source>
</evidence>
<organism evidence="3 4">
    <name type="scientific">Auricularia subglabra (strain TFB-10046 / SS5)</name>
    <name type="common">White-rot fungus</name>
    <name type="synonym">Auricularia delicata (strain TFB10046)</name>
    <dbReference type="NCBI Taxonomy" id="717982"/>
    <lineage>
        <taxon>Eukaryota</taxon>
        <taxon>Fungi</taxon>
        <taxon>Dikarya</taxon>
        <taxon>Basidiomycota</taxon>
        <taxon>Agaricomycotina</taxon>
        <taxon>Agaricomycetes</taxon>
        <taxon>Auriculariales</taxon>
        <taxon>Auriculariaceae</taxon>
        <taxon>Auricularia</taxon>
    </lineage>
</organism>
<feature type="coiled-coil region" evidence="1">
    <location>
        <begin position="311"/>
        <end position="338"/>
    </location>
</feature>
<keyword evidence="4" id="KW-1185">Reference proteome</keyword>
<proteinExistence type="predicted"/>
<feature type="compositionally biased region" description="Basic and acidic residues" evidence="2">
    <location>
        <begin position="15"/>
        <end position="36"/>
    </location>
</feature>
<dbReference type="KEGG" id="adl:AURDEDRAFT_128067"/>
<evidence type="ECO:0000313" key="4">
    <source>
        <dbReference type="Proteomes" id="UP000006514"/>
    </source>
</evidence>
<dbReference type="EMBL" id="JH687810">
    <property type="protein sequence ID" value="EJD39689.1"/>
    <property type="molecule type" value="Genomic_DNA"/>
</dbReference>
<reference evidence="4" key="1">
    <citation type="journal article" date="2012" name="Science">
        <title>The Paleozoic origin of enzymatic lignin decomposition reconstructed from 31 fungal genomes.</title>
        <authorList>
            <person name="Floudas D."/>
            <person name="Binder M."/>
            <person name="Riley R."/>
            <person name="Barry K."/>
            <person name="Blanchette R.A."/>
            <person name="Henrissat B."/>
            <person name="Martinez A.T."/>
            <person name="Otillar R."/>
            <person name="Spatafora J.W."/>
            <person name="Yadav J.S."/>
            <person name="Aerts A."/>
            <person name="Benoit I."/>
            <person name="Boyd A."/>
            <person name="Carlson A."/>
            <person name="Copeland A."/>
            <person name="Coutinho P.M."/>
            <person name="de Vries R.P."/>
            <person name="Ferreira P."/>
            <person name="Findley K."/>
            <person name="Foster B."/>
            <person name="Gaskell J."/>
            <person name="Glotzer D."/>
            <person name="Gorecki P."/>
            <person name="Heitman J."/>
            <person name="Hesse C."/>
            <person name="Hori C."/>
            <person name="Igarashi K."/>
            <person name="Jurgens J.A."/>
            <person name="Kallen N."/>
            <person name="Kersten P."/>
            <person name="Kohler A."/>
            <person name="Kuees U."/>
            <person name="Kumar T.K.A."/>
            <person name="Kuo A."/>
            <person name="LaButti K."/>
            <person name="Larrondo L.F."/>
            <person name="Lindquist E."/>
            <person name="Ling A."/>
            <person name="Lombard V."/>
            <person name="Lucas S."/>
            <person name="Lundell T."/>
            <person name="Martin R."/>
            <person name="McLaughlin D.J."/>
            <person name="Morgenstern I."/>
            <person name="Morin E."/>
            <person name="Murat C."/>
            <person name="Nagy L.G."/>
            <person name="Nolan M."/>
            <person name="Ohm R.A."/>
            <person name="Patyshakuliyeva A."/>
            <person name="Rokas A."/>
            <person name="Ruiz-Duenas F.J."/>
            <person name="Sabat G."/>
            <person name="Salamov A."/>
            <person name="Samejima M."/>
            <person name="Schmutz J."/>
            <person name="Slot J.C."/>
            <person name="St John F."/>
            <person name="Stenlid J."/>
            <person name="Sun H."/>
            <person name="Sun S."/>
            <person name="Syed K."/>
            <person name="Tsang A."/>
            <person name="Wiebenga A."/>
            <person name="Young D."/>
            <person name="Pisabarro A."/>
            <person name="Eastwood D.C."/>
            <person name="Martin F."/>
            <person name="Cullen D."/>
            <person name="Grigoriev I.V."/>
            <person name="Hibbett D.S."/>
        </authorList>
    </citation>
    <scope>NUCLEOTIDE SEQUENCE [LARGE SCALE GENOMIC DNA]</scope>
    <source>
        <strain evidence="4">TFB10046</strain>
    </source>
</reference>
<name>J0DC72_AURST</name>
<evidence type="ECO:0000256" key="1">
    <source>
        <dbReference type="SAM" id="Coils"/>
    </source>
</evidence>